<dbReference type="GO" id="GO:0005634">
    <property type="term" value="C:nucleus"/>
    <property type="evidence" value="ECO:0007669"/>
    <property type="project" value="UniProtKB-UniRule"/>
</dbReference>
<proteinExistence type="predicted"/>
<keyword evidence="3" id="KW-0472">Membrane</keyword>
<evidence type="ECO:0000256" key="1">
    <source>
        <dbReference type="PROSITE-ProRule" id="PRU00267"/>
    </source>
</evidence>
<feature type="compositionally biased region" description="Low complexity" evidence="2">
    <location>
        <begin position="12"/>
        <end position="21"/>
    </location>
</feature>
<dbReference type="InParanoid" id="A0A7N2M7L2"/>
<evidence type="ECO:0000256" key="2">
    <source>
        <dbReference type="SAM" id="MobiDB-lite"/>
    </source>
</evidence>
<dbReference type="InterPro" id="IPR001606">
    <property type="entry name" value="ARID_dom"/>
</dbReference>
<evidence type="ECO:0008006" key="8">
    <source>
        <dbReference type="Google" id="ProtNLM"/>
    </source>
</evidence>
<dbReference type="CDD" id="cd16872">
    <property type="entry name" value="ARID_HMGB9-like"/>
    <property type="match status" value="1"/>
</dbReference>
<dbReference type="Pfam" id="PF01388">
    <property type="entry name" value="ARID"/>
    <property type="match status" value="1"/>
</dbReference>
<dbReference type="PANTHER" id="PTHR46691">
    <property type="entry name" value="HIGH MOBILITY GROUP B PROTEIN 9"/>
    <property type="match status" value="1"/>
</dbReference>
<feature type="transmembrane region" description="Helical" evidence="3">
    <location>
        <begin position="204"/>
        <end position="227"/>
    </location>
</feature>
<evidence type="ECO:0000313" key="7">
    <source>
        <dbReference type="Proteomes" id="UP000594261"/>
    </source>
</evidence>
<accession>A0A7N2M7L2</accession>
<dbReference type="SUPFAM" id="SSF47095">
    <property type="entry name" value="HMG-box"/>
    <property type="match status" value="1"/>
</dbReference>
<feature type="transmembrane region" description="Helical" evidence="3">
    <location>
        <begin position="129"/>
        <end position="146"/>
    </location>
</feature>
<evidence type="ECO:0000259" key="5">
    <source>
        <dbReference type="PROSITE" id="PS51011"/>
    </source>
</evidence>
<reference evidence="6" key="2">
    <citation type="submission" date="2021-01" db="UniProtKB">
        <authorList>
            <consortium name="EnsemblPlants"/>
        </authorList>
    </citation>
    <scope>IDENTIFICATION</scope>
</reference>
<feature type="region of interest" description="Disordered" evidence="2">
    <location>
        <begin position="311"/>
        <end position="331"/>
    </location>
</feature>
<dbReference type="InterPro" id="IPR036910">
    <property type="entry name" value="HMG_box_dom_sf"/>
</dbReference>
<feature type="region of interest" description="Disordered" evidence="2">
    <location>
        <begin position="33"/>
        <end position="52"/>
    </location>
</feature>
<dbReference type="InterPro" id="IPR009071">
    <property type="entry name" value="HMG_box_dom"/>
</dbReference>
<dbReference type="GO" id="GO:0003677">
    <property type="term" value="F:DNA binding"/>
    <property type="evidence" value="ECO:0007669"/>
    <property type="project" value="UniProtKB-UniRule"/>
</dbReference>
<organism evidence="6 7">
    <name type="scientific">Quercus lobata</name>
    <name type="common">Valley oak</name>
    <dbReference type="NCBI Taxonomy" id="97700"/>
    <lineage>
        <taxon>Eukaryota</taxon>
        <taxon>Viridiplantae</taxon>
        <taxon>Streptophyta</taxon>
        <taxon>Embryophyta</taxon>
        <taxon>Tracheophyta</taxon>
        <taxon>Spermatophyta</taxon>
        <taxon>Magnoliopsida</taxon>
        <taxon>eudicotyledons</taxon>
        <taxon>Gunneridae</taxon>
        <taxon>Pentapetalae</taxon>
        <taxon>rosids</taxon>
        <taxon>fabids</taxon>
        <taxon>Fagales</taxon>
        <taxon>Fagaceae</taxon>
        <taxon>Quercus</taxon>
    </lineage>
</organism>
<dbReference type="PROSITE" id="PS50118">
    <property type="entry name" value="HMG_BOX_2"/>
    <property type="match status" value="1"/>
</dbReference>
<evidence type="ECO:0000313" key="6">
    <source>
        <dbReference type="EnsemblPlants" id="QL08p000529:mrna"/>
    </source>
</evidence>
<feature type="domain" description="HMG box" evidence="4">
    <location>
        <begin position="330"/>
        <end position="397"/>
    </location>
</feature>
<feature type="compositionally biased region" description="Basic residues" evidence="2">
    <location>
        <begin position="312"/>
        <end position="322"/>
    </location>
</feature>
<dbReference type="SMART" id="SM00501">
    <property type="entry name" value="BRIGHT"/>
    <property type="match status" value="1"/>
</dbReference>
<dbReference type="EnsemblPlants" id="QL08p000529:mrna">
    <property type="protein sequence ID" value="QL08p000529:mrna"/>
    <property type="gene ID" value="QL08p000529"/>
</dbReference>
<dbReference type="PROSITE" id="PS51011">
    <property type="entry name" value="ARID"/>
    <property type="match status" value="1"/>
</dbReference>
<dbReference type="PANTHER" id="PTHR46691:SF6">
    <property type="entry name" value="HIGH MOBILITY GROUP B PROTEIN 10-RELATED"/>
    <property type="match status" value="1"/>
</dbReference>
<dbReference type="Pfam" id="PF00505">
    <property type="entry name" value="HMG_box"/>
    <property type="match status" value="1"/>
</dbReference>
<reference evidence="6 7" key="1">
    <citation type="journal article" date="2016" name="G3 (Bethesda)">
        <title>First Draft Assembly and Annotation of the Genome of a California Endemic Oak Quercus lobata Nee (Fagaceae).</title>
        <authorList>
            <person name="Sork V.L."/>
            <person name="Fitz-Gibbon S.T."/>
            <person name="Puiu D."/>
            <person name="Crepeau M."/>
            <person name="Gugger P.F."/>
            <person name="Sherman R."/>
            <person name="Stevens K."/>
            <person name="Langley C.H."/>
            <person name="Pellegrini M."/>
            <person name="Salzberg S.L."/>
        </authorList>
    </citation>
    <scope>NUCLEOTIDE SEQUENCE [LARGE SCALE GENOMIC DNA]</scope>
    <source>
        <strain evidence="6 7">cv. SW786</strain>
    </source>
</reference>
<dbReference type="SMART" id="SM00398">
    <property type="entry name" value="HMG"/>
    <property type="match status" value="1"/>
</dbReference>
<keyword evidence="3" id="KW-1133">Transmembrane helix</keyword>
<evidence type="ECO:0000259" key="4">
    <source>
        <dbReference type="PROSITE" id="PS50118"/>
    </source>
</evidence>
<evidence type="ECO:0000256" key="3">
    <source>
        <dbReference type="SAM" id="Phobius"/>
    </source>
</evidence>
<keyword evidence="1" id="KW-0238">DNA-binding</keyword>
<dbReference type="InterPro" id="IPR045303">
    <property type="entry name" value="ARID_HMGB9-like"/>
</dbReference>
<dbReference type="CDD" id="cd22009">
    <property type="entry name" value="HMG-box_AtHMGB9-like"/>
    <property type="match status" value="1"/>
</dbReference>
<dbReference type="SMART" id="SM01014">
    <property type="entry name" value="ARID"/>
    <property type="match status" value="1"/>
</dbReference>
<feature type="domain" description="ARID" evidence="5">
    <location>
        <begin position="71"/>
        <end position="162"/>
    </location>
</feature>
<dbReference type="Gramene" id="QL08p000529:mrna">
    <property type="protein sequence ID" value="QL08p000529:mrna"/>
    <property type="gene ID" value="QL08p000529"/>
</dbReference>
<dbReference type="Gene3D" id="1.10.150.60">
    <property type="entry name" value="ARID DNA-binding domain"/>
    <property type="match status" value="1"/>
</dbReference>
<name>A0A7N2M7L2_QUELO</name>
<dbReference type="OMA" id="YYGQEKA"/>
<dbReference type="AlphaFoldDB" id="A0A7N2M7L2"/>
<dbReference type="SUPFAM" id="SSF46774">
    <property type="entry name" value="ARID-like"/>
    <property type="match status" value="1"/>
</dbReference>
<keyword evidence="1" id="KW-0539">Nucleus</keyword>
<protein>
    <recommendedName>
        <fullName evidence="8">High mobility group B protein 10</fullName>
    </recommendedName>
</protein>
<dbReference type="Proteomes" id="UP000594261">
    <property type="component" value="Chromosome 8"/>
</dbReference>
<keyword evidence="3" id="KW-0812">Transmembrane</keyword>
<dbReference type="EMBL" id="LRBV02000008">
    <property type="status" value="NOT_ANNOTATED_CDS"/>
    <property type="molecule type" value="Genomic_DNA"/>
</dbReference>
<keyword evidence="7" id="KW-1185">Reference proteome</keyword>
<feature type="DNA-binding region" description="HMG box" evidence="1">
    <location>
        <begin position="330"/>
        <end position="397"/>
    </location>
</feature>
<dbReference type="FunCoup" id="A0A7N2M7L2">
    <property type="interactions" value="1576"/>
</dbReference>
<dbReference type="InterPro" id="IPR036431">
    <property type="entry name" value="ARID_dom_sf"/>
</dbReference>
<feature type="region of interest" description="Disordered" evidence="2">
    <location>
        <begin position="1"/>
        <end position="27"/>
    </location>
</feature>
<feature type="compositionally biased region" description="Polar residues" evidence="2">
    <location>
        <begin position="42"/>
        <end position="52"/>
    </location>
</feature>
<dbReference type="Gene3D" id="1.10.30.10">
    <property type="entry name" value="High mobility group box domain"/>
    <property type="match status" value="1"/>
</dbReference>
<sequence>MSTHYHHVSEDPTTPTPTTSTENPSVISAQLQQQQLQQQQQPLTESSNGQLSVTTATKSYPLATASYEEVAQSLDLFWEKLQAFHQSFGTKFVVPTVGGKGLDLYRLFVEVTSRGGLEKVIRDRKWKEVIVAFNFPSTITSASFVLRKYYLSLLYHFEQVYYFHKKVPPNSVSDPVSRNLVNGSATLEEGAARNELPGQDKYTFQFLVFGSIVLVMIISLIFIFVFVEELVDAIFVGGYIQSYSDMFQNIIVTLNLAASPILSPGCSVTGTIDGKFDSGYLVTVNLGTDQLKGVLYHIPLNVSKSSYSLTKPTRRSRKRSRLALRDPSRPKSNRSGYNFFFAEHYARLKPLYYGQEKAISKKIGLLWTNLTEAEKQVYQEKGLRDKERYRTEMLEYKSSYDSTPH</sequence>